<dbReference type="AlphaFoldDB" id="A0A370XCS0"/>
<name>A0A370XCS0_9GAMM</name>
<reference evidence="8 9" key="1">
    <citation type="submission" date="2018-07" db="EMBL/GenBank/DDBJ databases">
        <title>Dyella monticola sp. nov. and Dyella psychrodurans sp. nov. isolated from monsoon evergreen broad-leaved forest soil of Dinghu Mountain, China.</title>
        <authorList>
            <person name="Gao Z."/>
            <person name="Qiu L."/>
        </authorList>
    </citation>
    <scope>NUCLEOTIDE SEQUENCE [LARGE SCALE GENOMIC DNA]</scope>
    <source>
        <strain evidence="8 9">4MSK11</strain>
    </source>
</reference>
<dbReference type="InterPro" id="IPR051907">
    <property type="entry name" value="DoxX-like_oxidoreductase"/>
</dbReference>
<evidence type="ECO:0000313" key="9">
    <source>
        <dbReference type="Proteomes" id="UP000255334"/>
    </source>
</evidence>
<sequence length="142" mass="15481">MTSLAKAEWGRDGILLVSRVLLMLLFLIFGLTKLTGFDETVTLFAHMDVPFPTLATLIAIAAEVGIGIALVAGLFTRPLAVLMAVYTCATSVLGHHYWSLAGSERFLAEIAFYKNICIVGGLLLLYLTGPGRYSLDQKLRFL</sequence>
<dbReference type="PANTHER" id="PTHR33452:SF1">
    <property type="entry name" value="INNER MEMBRANE PROTEIN YPHA-RELATED"/>
    <property type="match status" value="1"/>
</dbReference>
<feature type="transmembrane region" description="Helical" evidence="7">
    <location>
        <begin position="12"/>
        <end position="31"/>
    </location>
</feature>
<dbReference type="GO" id="GO:0005886">
    <property type="term" value="C:plasma membrane"/>
    <property type="evidence" value="ECO:0007669"/>
    <property type="project" value="UniProtKB-SubCell"/>
</dbReference>
<dbReference type="RefSeq" id="WP_115476353.1">
    <property type="nucleotide sequence ID" value="NZ_QRBF01000001.1"/>
</dbReference>
<proteinExistence type="inferred from homology"/>
<protein>
    <submittedName>
        <fullName evidence="8">DoxX family protein</fullName>
    </submittedName>
</protein>
<keyword evidence="9" id="KW-1185">Reference proteome</keyword>
<dbReference type="Pfam" id="PF07681">
    <property type="entry name" value="DoxX"/>
    <property type="match status" value="1"/>
</dbReference>
<feature type="transmembrane region" description="Helical" evidence="7">
    <location>
        <begin position="79"/>
        <end position="98"/>
    </location>
</feature>
<comment type="similarity">
    <text evidence="2">Belongs to the DoxX family.</text>
</comment>
<evidence type="ECO:0000256" key="3">
    <source>
        <dbReference type="ARBA" id="ARBA00022475"/>
    </source>
</evidence>
<evidence type="ECO:0000256" key="1">
    <source>
        <dbReference type="ARBA" id="ARBA00004651"/>
    </source>
</evidence>
<keyword evidence="3" id="KW-1003">Cell membrane</keyword>
<dbReference type="OrthoDB" id="9792760at2"/>
<evidence type="ECO:0000256" key="5">
    <source>
        <dbReference type="ARBA" id="ARBA00022989"/>
    </source>
</evidence>
<feature type="transmembrane region" description="Helical" evidence="7">
    <location>
        <begin position="110"/>
        <end position="128"/>
    </location>
</feature>
<evidence type="ECO:0000256" key="6">
    <source>
        <dbReference type="ARBA" id="ARBA00023136"/>
    </source>
</evidence>
<dbReference type="PANTHER" id="PTHR33452">
    <property type="entry name" value="OXIDOREDUCTASE CATD-RELATED"/>
    <property type="match status" value="1"/>
</dbReference>
<keyword evidence="5 7" id="KW-1133">Transmembrane helix</keyword>
<dbReference type="Proteomes" id="UP000255334">
    <property type="component" value="Unassembled WGS sequence"/>
</dbReference>
<evidence type="ECO:0000256" key="7">
    <source>
        <dbReference type="SAM" id="Phobius"/>
    </source>
</evidence>
<comment type="subcellular location">
    <subcellularLocation>
        <location evidence="1">Cell membrane</location>
        <topology evidence="1">Multi-pass membrane protein</topology>
    </subcellularLocation>
</comment>
<keyword evidence="6 7" id="KW-0472">Membrane</keyword>
<evidence type="ECO:0000256" key="4">
    <source>
        <dbReference type="ARBA" id="ARBA00022692"/>
    </source>
</evidence>
<comment type="caution">
    <text evidence="8">The sequence shown here is derived from an EMBL/GenBank/DDBJ whole genome shotgun (WGS) entry which is preliminary data.</text>
</comment>
<gene>
    <name evidence="8" type="ORF">DWU99_02195</name>
</gene>
<dbReference type="InterPro" id="IPR032808">
    <property type="entry name" value="DoxX"/>
</dbReference>
<dbReference type="EMBL" id="QRBF01000001">
    <property type="protein sequence ID" value="RDS86102.1"/>
    <property type="molecule type" value="Genomic_DNA"/>
</dbReference>
<accession>A0A370XCS0</accession>
<feature type="transmembrane region" description="Helical" evidence="7">
    <location>
        <begin position="51"/>
        <end position="72"/>
    </location>
</feature>
<keyword evidence="4 7" id="KW-0812">Transmembrane</keyword>
<organism evidence="8 9">
    <name type="scientific">Dyella psychrodurans</name>
    <dbReference type="NCBI Taxonomy" id="1927960"/>
    <lineage>
        <taxon>Bacteria</taxon>
        <taxon>Pseudomonadati</taxon>
        <taxon>Pseudomonadota</taxon>
        <taxon>Gammaproteobacteria</taxon>
        <taxon>Lysobacterales</taxon>
        <taxon>Rhodanobacteraceae</taxon>
        <taxon>Dyella</taxon>
    </lineage>
</organism>
<evidence type="ECO:0000256" key="2">
    <source>
        <dbReference type="ARBA" id="ARBA00006679"/>
    </source>
</evidence>
<evidence type="ECO:0000313" key="8">
    <source>
        <dbReference type="EMBL" id="RDS86102.1"/>
    </source>
</evidence>